<dbReference type="GO" id="GO:0016051">
    <property type="term" value="P:carbohydrate biosynthetic process"/>
    <property type="evidence" value="ECO:0007669"/>
    <property type="project" value="InterPro"/>
</dbReference>
<dbReference type="InterPro" id="IPR057736">
    <property type="entry name" value="SAF_PseI/NeuA/NeuB"/>
</dbReference>
<dbReference type="Pfam" id="PF03102">
    <property type="entry name" value="NeuB"/>
    <property type="match status" value="1"/>
</dbReference>
<organism evidence="2">
    <name type="scientific">marine sediment metagenome</name>
    <dbReference type="NCBI Taxonomy" id="412755"/>
    <lineage>
        <taxon>unclassified sequences</taxon>
        <taxon>metagenomes</taxon>
        <taxon>ecological metagenomes</taxon>
    </lineage>
</organism>
<evidence type="ECO:0000313" key="2">
    <source>
        <dbReference type="EMBL" id="KKN13253.1"/>
    </source>
</evidence>
<dbReference type="InterPro" id="IPR006190">
    <property type="entry name" value="SAF_AFP_Neu5Ac"/>
</dbReference>
<dbReference type="PROSITE" id="PS50844">
    <property type="entry name" value="AFP_LIKE"/>
    <property type="match status" value="1"/>
</dbReference>
<dbReference type="SUPFAM" id="SSF51269">
    <property type="entry name" value="AFP III-like domain"/>
    <property type="match status" value="1"/>
</dbReference>
<dbReference type="Gene3D" id="3.20.20.70">
    <property type="entry name" value="Aldolase class I"/>
    <property type="match status" value="1"/>
</dbReference>
<dbReference type="Gene3D" id="3.90.1210.10">
    <property type="entry name" value="Antifreeze-like/N-acetylneuraminic acid synthase C-terminal domain"/>
    <property type="match status" value="1"/>
</dbReference>
<proteinExistence type="predicted"/>
<sequence length="349" mass="38821">MFQLSKINSNPLGYSKVFIIAEAACNHMCSLELAKAMIECAAAAGVDAIKFQTYKGERIVTKYAPAFWGNETMKQTEYYKRLDRFNKEDYAYLFEYATKRNILPFSTPFGIEDATMLNELGMQIFKIPSFEIVNLDLVEHIASFGKPIILSTGAATYEEINVAIETVIGQENYNLALMACTLSYPTSNENANLLRIKTLQDHYPDFLIGMSDHTEPDENMVIPAISVALGARIIEKHYTISRTMSGSGHFFSLEPNDLTKMVKNIRLCEKVMGDGVIGTAECEKRAKAGGRKSIVASQDIEIGETITRDMLTLKRPGTGMCPSKIGETIGKKAIVRIGEDTQIEFKKLS</sequence>
<dbReference type="AlphaFoldDB" id="A0A0F9R762"/>
<feature type="domain" description="AFP-like" evidence="1">
    <location>
        <begin position="293"/>
        <end position="349"/>
    </location>
</feature>
<dbReference type="InterPro" id="IPR013785">
    <property type="entry name" value="Aldolase_TIM"/>
</dbReference>
<dbReference type="CDD" id="cd11615">
    <property type="entry name" value="SAF_NeuB_like"/>
    <property type="match status" value="1"/>
</dbReference>
<dbReference type="SMART" id="SM00858">
    <property type="entry name" value="SAF"/>
    <property type="match status" value="1"/>
</dbReference>
<protein>
    <recommendedName>
        <fullName evidence="1">AFP-like domain-containing protein</fullName>
    </recommendedName>
</protein>
<dbReference type="Pfam" id="PF08666">
    <property type="entry name" value="SAF"/>
    <property type="match status" value="1"/>
</dbReference>
<name>A0A0F9R762_9ZZZZ</name>
<dbReference type="PANTHER" id="PTHR42966:SF1">
    <property type="entry name" value="SIALIC ACID SYNTHASE"/>
    <property type="match status" value="1"/>
</dbReference>
<dbReference type="InterPro" id="IPR036732">
    <property type="entry name" value="AFP_Neu5c_C_sf"/>
</dbReference>
<dbReference type="InterPro" id="IPR013974">
    <property type="entry name" value="SAF"/>
</dbReference>
<accession>A0A0F9R762</accession>
<comment type="caution">
    <text evidence="2">The sequence shown here is derived from an EMBL/GenBank/DDBJ whole genome shotgun (WGS) entry which is preliminary data.</text>
</comment>
<evidence type="ECO:0000259" key="1">
    <source>
        <dbReference type="PROSITE" id="PS50844"/>
    </source>
</evidence>
<dbReference type="GO" id="GO:0047444">
    <property type="term" value="F:N-acylneuraminate-9-phosphate synthase activity"/>
    <property type="evidence" value="ECO:0007669"/>
    <property type="project" value="TreeGrafter"/>
</dbReference>
<dbReference type="InterPro" id="IPR013132">
    <property type="entry name" value="PseI/NeuA/B-like_N"/>
</dbReference>
<dbReference type="InterPro" id="IPR051690">
    <property type="entry name" value="PseI-like"/>
</dbReference>
<dbReference type="PANTHER" id="PTHR42966">
    <property type="entry name" value="N-ACETYLNEURAMINATE SYNTHASE"/>
    <property type="match status" value="1"/>
</dbReference>
<gene>
    <name evidence="2" type="ORF">LCGC14_1008270</name>
</gene>
<dbReference type="SUPFAM" id="SSF51569">
    <property type="entry name" value="Aldolase"/>
    <property type="match status" value="1"/>
</dbReference>
<reference evidence="2" key="1">
    <citation type="journal article" date="2015" name="Nature">
        <title>Complex archaea that bridge the gap between prokaryotes and eukaryotes.</title>
        <authorList>
            <person name="Spang A."/>
            <person name="Saw J.H."/>
            <person name="Jorgensen S.L."/>
            <person name="Zaremba-Niedzwiedzka K."/>
            <person name="Martijn J."/>
            <person name="Lind A.E."/>
            <person name="van Eijk R."/>
            <person name="Schleper C."/>
            <person name="Guy L."/>
            <person name="Ettema T.J."/>
        </authorList>
    </citation>
    <scope>NUCLEOTIDE SEQUENCE</scope>
</reference>
<dbReference type="EMBL" id="LAZR01003942">
    <property type="protein sequence ID" value="KKN13253.1"/>
    <property type="molecule type" value="Genomic_DNA"/>
</dbReference>